<comment type="caution">
    <text evidence="1">The sequence shown here is derived from an EMBL/GenBank/DDBJ whole genome shotgun (WGS) entry which is preliminary data.</text>
</comment>
<dbReference type="EMBL" id="JAXIOK010000001">
    <property type="protein sequence ID" value="KAK4780152.1"/>
    <property type="molecule type" value="Genomic_DNA"/>
</dbReference>
<organism evidence="1 2">
    <name type="scientific">Trapa incisa</name>
    <dbReference type="NCBI Taxonomy" id="236973"/>
    <lineage>
        <taxon>Eukaryota</taxon>
        <taxon>Viridiplantae</taxon>
        <taxon>Streptophyta</taxon>
        <taxon>Embryophyta</taxon>
        <taxon>Tracheophyta</taxon>
        <taxon>Spermatophyta</taxon>
        <taxon>Magnoliopsida</taxon>
        <taxon>eudicotyledons</taxon>
        <taxon>Gunneridae</taxon>
        <taxon>Pentapetalae</taxon>
        <taxon>rosids</taxon>
        <taxon>malvids</taxon>
        <taxon>Myrtales</taxon>
        <taxon>Lythraceae</taxon>
        <taxon>Trapa</taxon>
    </lineage>
</organism>
<accession>A0AAN7QVA4</accession>
<gene>
    <name evidence="1" type="ORF">SAY87_016258</name>
</gene>
<keyword evidence="2" id="KW-1185">Reference proteome</keyword>
<proteinExistence type="predicted"/>
<dbReference type="Proteomes" id="UP001345219">
    <property type="component" value="Chromosome 13"/>
</dbReference>
<dbReference type="AlphaFoldDB" id="A0AAN7QVA4"/>
<sequence>MIVLSNFMDPLPPSSSKHHPLPFNWLWSQAIRVLITATRHAAAMAASFSIRSMGGFSLLGTAEPSQSLGLAKWHYGSIFARPTGTYNILPATNQMPHRAAYVCGEKGGLIHETPYEMGEAQNGVSGLDIDAEVKLAHSKLKELTAMGLSPQEISMAMKDLGISRTLDSVFVGSPSFATPRESWMWYVNN</sequence>
<evidence type="ECO:0000313" key="2">
    <source>
        <dbReference type="Proteomes" id="UP001345219"/>
    </source>
</evidence>
<evidence type="ECO:0000313" key="1">
    <source>
        <dbReference type="EMBL" id="KAK4780152.1"/>
    </source>
</evidence>
<name>A0AAN7QVA4_9MYRT</name>
<protein>
    <submittedName>
        <fullName evidence="1">Uncharacterized protein</fullName>
    </submittedName>
</protein>
<reference evidence="1 2" key="1">
    <citation type="journal article" date="2023" name="Hortic Res">
        <title>Pangenome of water caltrop reveals structural variations and asymmetric subgenome divergence after allopolyploidization.</title>
        <authorList>
            <person name="Zhang X."/>
            <person name="Chen Y."/>
            <person name="Wang L."/>
            <person name="Yuan Y."/>
            <person name="Fang M."/>
            <person name="Shi L."/>
            <person name="Lu R."/>
            <person name="Comes H.P."/>
            <person name="Ma Y."/>
            <person name="Chen Y."/>
            <person name="Huang G."/>
            <person name="Zhou Y."/>
            <person name="Zheng Z."/>
            <person name="Qiu Y."/>
        </authorList>
    </citation>
    <scope>NUCLEOTIDE SEQUENCE [LARGE SCALE GENOMIC DNA]</scope>
    <source>
        <tissue evidence="1">Roots</tissue>
    </source>
</reference>